<dbReference type="Pfam" id="PF17919">
    <property type="entry name" value="RT_RNaseH_2"/>
    <property type="match status" value="1"/>
</dbReference>
<feature type="domain" description="Integrase catalytic" evidence="2">
    <location>
        <begin position="290"/>
        <end position="481"/>
    </location>
</feature>
<dbReference type="GO" id="GO:0003964">
    <property type="term" value="F:RNA-directed DNA polymerase activity"/>
    <property type="evidence" value="ECO:0007669"/>
    <property type="project" value="UniProtKB-KW"/>
</dbReference>
<evidence type="ECO:0000259" key="2">
    <source>
        <dbReference type="PROSITE" id="PS50994"/>
    </source>
</evidence>
<keyword evidence="3" id="KW-0808">Transferase</keyword>
<evidence type="ECO:0000313" key="3">
    <source>
        <dbReference type="EMBL" id="GJT15141.1"/>
    </source>
</evidence>
<dbReference type="PANTHER" id="PTHR37984:SF5">
    <property type="entry name" value="PROTEIN NYNRIN-LIKE"/>
    <property type="match status" value="1"/>
</dbReference>
<name>A0ABQ5BJZ1_9ASTR</name>
<keyword evidence="3" id="KW-0548">Nucleotidyltransferase</keyword>
<dbReference type="PANTHER" id="PTHR37984">
    <property type="entry name" value="PROTEIN CBG26694"/>
    <property type="match status" value="1"/>
</dbReference>
<dbReference type="InterPro" id="IPR043502">
    <property type="entry name" value="DNA/RNA_pol_sf"/>
</dbReference>
<dbReference type="Pfam" id="PF00078">
    <property type="entry name" value="RVT_1"/>
    <property type="match status" value="1"/>
</dbReference>
<dbReference type="SUPFAM" id="SSF56672">
    <property type="entry name" value="DNA/RNA polymerases"/>
    <property type="match status" value="1"/>
</dbReference>
<gene>
    <name evidence="3" type="ORF">Tco_0873847</name>
</gene>
<dbReference type="EMBL" id="BQNB010013373">
    <property type="protein sequence ID" value="GJT15141.1"/>
    <property type="molecule type" value="Genomic_DNA"/>
</dbReference>
<keyword evidence="4" id="KW-1185">Reference proteome</keyword>
<reference evidence="3" key="1">
    <citation type="journal article" date="2022" name="Int. J. Mol. Sci.">
        <title>Draft Genome of Tanacetum Coccineum: Genomic Comparison of Closely Related Tanacetum-Family Plants.</title>
        <authorList>
            <person name="Yamashiro T."/>
            <person name="Shiraishi A."/>
            <person name="Nakayama K."/>
            <person name="Satake H."/>
        </authorList>
    </citation>
    <scope>NUCLEOTIDE SEQUENCE</scope>
</reference>
<dbReference type="Proteomes" id="UP001151760">
    <property type="component" value="Unassembled WGS sequence"/>
</dbReference>
<dbReference type="SUPFAM" id="SSF53098">
    <property type="entry name" value="Ribonuclease H-like"/>
    <property type="match status" value="1"/>
</dbReference>
<protein>
    <submittedName>
        <fullName evidence="3">Reverse transcriptase domain-containing protein</fullName>
    </submittedName>
</protein>
<dbReference type="Pfam" id="PF24626">
    <property type="entry name" value="SH3_Tf2-1"/>
    <property type="match status" value="1"/>
</dbReference>
<evidence type="ECO:0000313" key="4">
    <source>
        <dbReference type="Proteomes" id="UP001151760"/>
    </source>
</evidence>
<dbReference type="InterPro" id="IPR041577">
    <property type="entry name" value="RT_RNaseH_2"/>
</dbReference>
<evidence type="ECO:0000256" key="1">
    <source>
        <dbReference type="ARBA" id="ARBA00023268"/>
    </source>
</evidence>
<dbReference type="InterPro" id="IPR050951">
    <property type="entry name" value="Retrovirus_Pol_polyprotein"/>
</dbReference>
<reference evidence="3" key="2">
    <citation type="submission" date="2022-01" db="EMBL/GenBank/DDBJ databases">
        <authorList>
            <person name="Yamashiro T."/>
            <person name="Shiraishi A."/>
            <person name="Satake H."/>
            <person name="Nakayama K."/>
        </authorList>
    </citation>
    <scope>NUCLEOTIDE SEQUENCE</scope>
</reference>
<dbReference type="Gene3D" id="3.30.70.270">
    <property type="match status" value="2"/>
</dbReference>
<dbReference type="PROSITE" id="PS50994">
    <property type="entry name" value="INTEGRASE"/>
    <property type="match status" value="1"/>
</dbReference>
<keyword evidence="1" id="KW-0511">Multifunctional enzyme</keyword>
<dbReference type="InterPro" id="IPR001584">
    <property type="entry name" value="Integrase_cat-core"/>
</dbReference>
<dbReference type="InterPro" id="IPR036397">
    <property type="entry name" value="RNaseH_sf"/>
</dbReference>
<sequence>MPFGLTNTPTIFMDLMNRVCRPYLDKFVIVFIDDILIYSKAQEEHFLGHVINGNGTHVDPSKIEPVKNWKALRIPFEVRSFLRLVGYYHRFIKNFSKIAKSLTILTQKCKTFDWGEEQEFAFQTLKDKLCNALVLALSNGPKDFVVYSDASGLELSCVLMQRGKVITYASSQKELNMRQHRWIELFSDYDYEIRYHPSKVNVVADALSRKERVKTKRVRTMNVTLQLSIKDRILAAQKEVVDESAGLKKGLDEMIEQRSDGTLYYLDRIWVPLKGDMRTQIMDEAYKLKYSVYPGADKMYYDLKDRTSSGHDIIWVIVDRFTKSAHFLPMREDYKMDRLARLYLNEIVARHGVPILIISDHDSRFTSRFWQSMQEALGTRLDMSTAYHPQTDGQSEHTIQTLEDMLRAMRCAPFEALYGRKCRSPIMWAEVGEGQLIGPELVQETTKKISQIKDRLKVARDRQKSYADKRRKPLEFSVGDYVLLKVSPWKGVVRFGKKGKLAPRFVGPFEIIEKVGPVAYKLDLPEELDGVHDTFHVSNLKKCLADPTLQVPLDEIQVDAKLNFMEEPVEILEKEFKKLKQS</sequence>
<dbReference type="InterPro" id="IPR000477">
    <property type="entry name" value="RT_dom"/>
</dbReference>
<dbReference type="InterPro" id="IPR043128">
    <property type="entry name" value="Rev_trsase/Diguanyl_cyclase"/>
</dbReference>
<dbReference type="InterPro" id="IPR056924">
    <property type="entry name" value="SH3_Tf2-1"/>
</dbReference>
<keyword evidence="3" id="KW-0695">RNA-directed DNA polymerase</keyword>
<dbReference type="Gene3D" id="3.30.420.10">
    <property type="entry name" value="Ribonuclease H-like superfamily/Ribonuclease H"/>
    <property type="match status" value="1"/>
</dbReference>
<proteinExistence type="predicted"/>
<comment type="caution">
    <text evidence="3">The sequence shown here is derived from an EMBL/GenBank/DDBJ whole genome shotgun (WGS) entry which is preliminary data.</text>
</comment>
<organism evidence="3 4">
    <name type="scientific">Tanacetum coccineum</name>
    <dbReference type="NCBI Taxonomy" id="301880"/>
    <lineage>
        <taxon>Eukaryota</taxon>
        <taxon>Viridiplantae</taxon>
        <taxon>Streptophyta</taxon>
        <taxon>Embryophyta</taxon>
        <taxon>Tracheophyta</taxon>
        <taxon>Spermatophyta</taxon>
        <taxon>Magnoliopsida</taxon>
        <taxon>eudicotyledons</taxon>
        <taxon>Gunneridae</taxon>
        <taxon>Pentapetalae</taxon>
        <taxon>asterids</taxon>
        <taxon>campanulids</taxon>
        <taxon>Asterales</taxon>
        <taxon>Asteraceae</taxon>
        <taxon>Asteroideae</taxon>
        <taxon>Anthemideae</taxon>
        <taxon>Anthemidinae</taxon>
        <taxon>Tanacetum</taxon>
    </lineage>
</organism>
<dbReference type="InterPro" id="IPR012337">
    <property type="entry name" value="RNaseH-like_sf"/>
</dbReference>
<accession>A0ABQ5BJZ1</accession>